<evidence type="ECO:0000259" key="2">
    <source>
        <dbReference type="Pfam" id="PF20434"/>
    </source>
</evidence>
<gene>
    <name evidence="3" type="ORF">ELS83_18310</name>
</gene>
<dbReference type="PANTHER" id="PTHR48081:SF9">
    <property type="entry name" value="CARBOXYLESTERASE"/>
    <property type="match status" value="1"/>
</dbReference>
<keyword evidence="1 3" id="KW-0378">Hydrolase</keyword>
<reference evidence="3 4" key="1">
    <citation type="submission" date="2018-12" db="EMBL/GenBank/DDBJ databases">
        <title>Marinifilum JC070 sp. nov., a marine bacterium isolated from Yongle Blue Hole in the South China Sea.</title>
        <authorList>
            <person name="Fu T."/>
        </authorList>
    </citation>
    <scope>NUCLEOTIDE SEQUENCE [LARGE SCALE GENOMIC DNA]</scope>
    <source>
        <strain evidence="3 4">JC070</strain>
    </source>
</reference>
<keyword evidence="4" id="KW-1185">Reference proteome</keyword>
<dbReference type="InterPro" id="IPR050300">
    <property type="entry name" value="GDXG_lipolytic_enzyme"/>
</dbReference>
<proteinExistence type="predicted"/>
<sequence>MKKFLFTTLALFISFFCIAKKIEYAIKENIPYYSKSQINSDDYIKERCLLDVYYPKNNEKFSTIVWFHGGGLTSGKKFVPEALKEKGVAIVAVNYRLFPKIKAPKYIEDAAAAVAWTFNHIESFGGDSSLIFISGHSAGGYLTSMVGMDKRWLGEHKIDANRIAGLIPFSGHTITHFTVRKERGISGKQPILDDMAPLYHVRADAPPLLLITGDRELEMLGRYEENAYMMRMMKVVGHKETRIYELDGFNHGGMAEPSYPLLIKEVRRLKKKYLAQKNK</sequence>
<evidence type="ECO:0000313" key="4">
    <source>
        <dbReference type="Proteomes" id="UP000732105"/>
    </source>
</evidence>
<dbReference type="Proteomes" id="UP000732105">
    <property type="component" value="Unassembled WGS sequence"/>
</dbReference>
<name>A0ABX1X001_9BACT</name>
<dbReference type="SUPFAM" id="SSF53474">
    <property type="entry name" value="alpha/beta-Hydrolases"/>
    <property type="match status" value="1"/>
</dbReference>
<dbReference type="Pfam" id="PF20434">
    <property type="entry name" value="BD-FAE"/>
    <property type="match status" value="1"/>
</dbReference>
<evidence type="ECO:0000313" key="3">
    <source>
        <dbReference type="EMBL" id="NOU61755.1"/>
    </source>
</evidence>
<evidence type="ECO:0000256" key="1">
    <source>
        <dbReference type="ARBA" id="ARBA00022801"/>
    </source>
</evidence>
<dbReference type="InterPro" id="IPR029058">
    <property type="entry name" value="AB_hydrolase_fold"/>
</dbReference>
<feature type="domain" description="BD-FAE-like" evidence="2">
    <location>
        <begin position="50"/>
        <end position="215"/>
    </location>
</feature>
<dbReference type="InterPro" id="IPR019826">
    <property type="entry name" value="Carboxylesterase_B_AS"/>
</dbReference>
<dbReference type="PROSITE" id="PS00122">
    <property type="entry name" value="CARBOXYLESTERASE_B_1"/>
    <property type="match status" value="1"/>
</dbReference>
<dbReference type="Gene3D" id="3.40.50.1820">
    <property type="entry name" value="alpha/beta hydrolase"/>
    <property type="match status" value="1"/>
</dbReference>
<comment type="caution">
    <text evidence="3">The sequence shown here is derived from an EMBL/GenBank/DDBJ whole genome shotgun (WGS) entry which is preliminary data.</text>
</comment>
<dbReference type="PANTHER" id="PTHR48081">
    <property type="entry name" value="AB HYDROLASE SUPERFAMILY PROTEIN C4A8.06C"/>
    <property type="match status" value="1"/>
</dbReference>
<dbReference type="GO" id="GO:0016787">
    <property type="term" value="F:hydrolase activity"/>
    <property type="evidence" value="ECO:0007669"/>
    <property type="project" value="UniProtKB-KW"/>
</dbReference>
<organism evidence="3 4">
    <name type="scientific">Marinifilum caeruleilacunae</name>
    <dbReference type="NCBI Taxonomy" id="2499076"/>
    <lineage>
        <taxon>Bacteria</taxon>
        <taxon>Pseudomonadati</taxon>
        <taxon>Bacteroidota</taxon>
        <taxon>Bacteroidia</taxon>
        <taxon>Marinilabiliales</taxon>
        <taxon>Marinifilaceae</taxon>
    </lineage>
</organism>
<dbReference type="InterPro" id="IPR049492">
    <property type="entry name" value="BD-FAE-like_dom"/>
</dbReference>
<accession>A0ABX1X001</accession>
<dbReference type="EMBL" id="RZNH01000041">
    <property type="protein sequence ID" value="NOU61755.1"/>
    <property type="molecule type" value="Genomic_DNA"/>
</dbReference>
<protein>
    <submittedName>
        <fullName evidence="3">Alpha/beta hydrolase</fullName>
    </submittedName>
</protein>
<dbReference type="RefSeq" id="WP_171597013.1">
    <property type="nucleotide sequence ID" value="NZ_RZNH01000041.1"/>
</dbReference>